<feature type="region of interest" description="Disordered" evidence="1">
    <location>
        <begin position="337"/>
        <end position="418"/>
    </location>
</feature>
<feature type="compositionally biased region" description="Polar residues" evidence="1">
    <location>
        <begin position="365"/>
        <end position="374"/>
    </location>
</feature>
<reference evidence="4" key="1">
    <citation type="journal article" date="2019" name="Gigascience">
        <title>De novo genome assembly of the endangered Acer yangbiense, a plant species with extremely small populations endemic to Yunnan Province, China.</title>
        <authorList>
            <person name="Yang J."/>
            <person name="Wariss H.M."/>
            <person name="Tao L."/>
            <person name="Zhang R."/>
            <person name="Yun Q."/>
            <person name="Hollingsworth P."/>
            <person name="Dao Z."/>
            <person name="Luo G."/>
            <person name="Guo H."/>
            <person name="Ma Y."/>
            <person name="Sun W."/>
        </authorList>
    </citation>
    <scope>NUCLEOTIDE SEQUENCE [LARGE SCALE GENOMIC DNA]</scope>
    <source>
        <strain evidence="4">cv. br00</strain>
    </source>
</reference>
<feature type="region of interest" description="Disordered" evidence="1">
    <location>
        <begin position="204"/>
        <end position="234"/>
    </location>
</feature>
<organism evidence="3 4">
    <name type="scientific">Salix brachista</name>
    <dbReference type="NCBI Taxonomy" id="2182728"/>
    <lineage>
        <taxon>Eukaryota</taxon>
        <taxon>Viridiplantae</taxon>
        <taxon>Streptophyta</taxon>
        <taxon>Embryophyta</taxon>
        <taxon>Tracheophyta</taxon>
        <taxon>Spermatophyta</taxon>
        <taxon>Magnoliopsida</taxon>
        <taxon>eudicotyledons</taxon>
        <taxon>Gunneridae</taxon>
        <taxon>Pentapetalae</taxon>
        <taxon>rosids</taxon>
        <taxon>fabids</taxon>
        <taxon>Malpighiales</taxon>
        <taxon>Salicaceae</taxon>
        <taxon>Saliceae</taxon>
        <taxon>Salix</taxon>
    </lineage>
</organism>
<feature type="compositionally biased region" description="Low complexity" evidence="1">
    <location>
        <begin position="989"/>
        <end position="1000"/>
    </location>
</feature>
<dbReference type="InterPro" id="IPR044681">
    <property type="entry name" value="PICBP-like"/>
</dbReference>
<feature type="compositionally biased region" description="Polar residues" evidence="1">
    <location>
        <begin position="1184"/>
        <end position="1198"/>
    </location>
</feature>
<feature type="compositionally biased region" description="Low complexity" evidence="1">
    <location>
        <begin position="1023"/>
        <end position="1033"/>
    </location>
</feature>
<feature type="compositionally biased region" description="Basic residues" evidence="1">
    <location>
        <begin position="256"/>
        <end position="266"/>
    </location>
</feature>
<evidence type="ECO:0000313" key="4">
    <source>
        <dbReference type="Proteomes" id="UP000326939"/>
    </source>
</evidence>
<evidence type="ECO:0000256" key="1">
    <source>
        <dbReference type="SAM" id="MobiDB-lite"/>
    </source>
</evidence>
<feature type="compositionally biased region" description="Basic and acidic residues" evidence="1">
    <location>
        <begin position="685"/>
        <end position="699"/>
    </location>
</feature>
<feature type="compositionally biased region" description="Polar residues" evidence="1">
    <location>
        <begin position="582"/>
        <end position="594"/>
    </location>
</feature>
<accession>A0A5N5JPP4</accession>
<feature type="region of interest" description="Disordered" evidence="1">
    <location>
        <begin position="1"/>
        <end position="51"/>
    </location>
</feature>
<feature type="region of interest" description="Disordered" evidence="1">
    <location>
        <begin position="256"/>
        <end position="277"/>
    </location>
</feature>
<feature type="region of interest" description="Disordered" evidence="1">
    <location>
        <begin position="630"/>
        <end position="656"/>
    </location>
</feature>
<dbReference type="Proteomes" id="UP000326939">
    <property type="component" value="Chromosome 16"/>
</dbReference>
<dbReference type="SMART" id="SM01054">
    <property type="entry name" value="CaM_binding"/>
    <property type="match status" value="2"/>
</dbReference>
<dbReference type="InterPro" id="IPR012417">
    <property type="entry name" value="CaM-bd_dom_pln"/>
</dbReference>
<evidence type="ECO:0000259" key="2">
    <source>
        <dbReference type="SMART" id="SM01054"/>
    </source>
</evidence>
<feature type="region of interest" description="Disordered" evidence="1">
    <location>
        <begin position="1176"/>
        <end position="1198"/>
    </location>
</feature>
<evidence type="ECO:0000313" key="3">
    <source>
        <dbReference type="EMBL" id="KAB5519400.1"/>
    </source>
</evidence>
<sequence>MVPAKLGTEVDSDYSSLSENSSMSSGSSSSSSSCYQNEDICSEGGREMKRKVQKLRSIKLARLPSLKLVTRQSKIKSGDVSVLSSDAASSHHSRMSPNYMRTTTSSNAKKENLQATRTLARRSSFKPAKSLTRLSSSKFRRPLMRKPSGGTDLKKKLKKSTSIKIASRSSMVLASDADIPPDFSKTTDRFDGRNVQLQASLHNFESALSGNDDDKRKAPRNSKPKIASPGNNSMKVMTRTSTLRPFRILTKVASLRTKRPSMKKRSQIPESGIQKATCSSAIKDSKFPDHLELPPEGRESEGNSAMKVCTYSYCSLHGHRHSDVPPLKRFVSIRRRLLKNQKSMKSESRSSRRVKRSGNAKKGTRTSQLCSSGDSAVLETSHDKIAVSSSIEKTDGSRAESTKEGAHGGDDKDTSNVTSVTDIQILQQEDDEGRTANLNLDGVKIDSHSSTARADASTSVANEQLNKARRLNQDRVAESREINNTVSFASIGKPLLEETAASEENNQDVQNYQFLSADSEHRYATDVSHETQKEKQKHMGLWNLIYQHMATGIATENGAQPHPSKKAEEEEEDEKTLPGINKSGSSLDFSSTDQSNDEEDHDERSGKIHQYQCNAINLVQEAFDRILAEIPDQSSDDQSITSDTSDKELAVKDQSEDEQLNILTSYDSDRDSIVQEQEKLRLKADNAFEREKAQSRVESKSNQQMPKGWSNLKKILILKKFVKALEKVRNFNPRKARYLHAEAEPGSEKVHLRHQTFEERRNSEEWMLDHALQQVISTLAPAQKRKVALLVRAFETVTPLTEVGATVNIEASYHTTPSKTCNGASDCNRSIEGKETVFGITLRKTSSLNTSFKQNLDQANDFNKVEEHIQDSQSELKETSFENGYIHTASTTSSLENTVAELKNEFVALNLGNGETNSIIKDNEPDFANHCLVEDTKSKLRDKSLPKTADALRTSTGELVINEEVLPEDAEGASSVSASEVYDRDSGLSSQNSDTNNQNNRTCDESDEPDSQAPKDNEGSIANTNVVSSSTVSAPLEESSEVAGEENKLKNKCLQGSTLLHESEPGCTADVAHEKQKHMKFWFLIYKHMVSGNAILLEGADREKQGDDGNTLVEMKTSENDDADNQKIKLQKMEAIRLVEEAIDQIPLPEIQDDAPDSVASDITQDQDQEYIEKKPKEGEKPFISSSFERTNDSFGESHNTEVEESTTMYQQESVLNFDNIIAQEKTKLTPGAGNKPNPAAQKNWSNLKKVVLLKRFVKALEKVKKVNQQEPRFLPLDPLSEAEKVHLRHQDTDDRKNADEWMLDYALRQVVAKLTPARKRKVSLLVEAFEAVTPIGSGEWYGDKKLLDDNYSFRSTMETTSFEGGHLLCAMKTGTGKEELLIDGFTRKEMDFFRSQFKIAVRNFKEKLQAGRQSEITLGFYSRISDAGFICYVNQK</sequence>
<comment type="caution">
    <text evidence="3">The sequence shown here is derived from an EMBL/GenBank/DDBJ whole genome shotgun (WGS) entry which is preliminary data.</text>
</comment>
<feature type="compositionally biased region" description="Low complexity" evidence="1">
    <location>
        <begin position="13"/>
        <end position="33"/>
    </location>
</feature>
<name>A0A5N5JPP4_9ROSI</name>
<feature type="domain" description="Calmodulin-binding" evidence="2">
    <location>
        <begin position="685"/>
        <end position="799"/>
    </location>
</feature>
<proteinExistence type="predicted"/>
<dbReference type="PANTHER" id="PTHR33923:SF3">
    <property type="entry name" value="CALMODULIN BINDING PROTEIN PICBP"/>
    <property type="match status" value="1"/>
</dbReference>
<feature type="compositionally biased region" description="Polar residues" evidence="1">
    <location>
        <begin position="95"/>
        <end position="111"/>
    </location>
</feature>
<feature type="compositionally biased region" description="Basic and acidic residues" evidence="1">
    <location>
        <begin position="392"/>
        <end position="414"/>
    </location>
</feature>
<dbReference type="EMBL" id="VDCV01000016">
    <property type="protein sequence ID" value="KAB5519400.1"/>
    <property type="molecule type" value="Genomic_DNA"/>
</dbReference>
<feature type="compositionally biased region" description="Basic and acidic residues" evidence="1">
    <location>
        <begin position="644"/>
        <end position="654"/>
    </location>
</feature>
<dbReference type="GO" id="GO:0005516">
    <property type="term" value="F:calmodulin binding"/>
    <property type="evidence" value="ECO:0007669"/>
    <property type="project" value="InterPro"/>
</dbReference>
<protein>
    <recommendedName>
        <fullName evidence="2">Calmodulin-binding domain-containing protein</fullName>
    </recommendedName>
</protein>
<feature type="region of interest" description="Disordered" evidence="1">
    <location>
        <begin position="86"/>
        <end position="111"/>
    </location>
</feature>
<feature type="domain" description="Calmodulin-binding" evidence="2">
    <location>
        <begin position="1225"/>
        <end position="1335"/>
    </location>
</feature>
<gene>
    <name evidence="3" type="ORF">DKX38_023719</name>
</gene>
<feature type="compositionally biased region" description="Basic residues" evidence="1">
    <location>
        <begin position="351"/>
        <end position="364"/>
    </location>
</feature>
<feature type="region of interest" description="Disordered" evidence="1">
    <location>
        <begin position="964"/>
        <end position="1047"/>
    </location>
</feature>
<feature type="region of interest" description="Disordered" evidence="1">
    <location>
        <begin position="555"/>
        <end position="606"/>
    </location>
</feature>
<feature type="compositionally biased region" description="Low complexity" evidence="1">
    <location>
        <begin position="632"/>
        <end position="643"/>
    </location>
</feature>
<keyword evidence="4" id="KW-1185">Reference proteome</keyword>
<dbReference type="PANTHER" id="PTHR33923">
    <property type="entry name" value="CALMODULIN-BINDING PROTEIN-RELATED"/>
    <property type="match status" value="1"/>
</dbReference>
<feature type="region of interest" description="Disordered" evidence="1">
    <location>
        <begin position="685"/>
        <end position="705"/>
    </location>
</feature>
<dbReference type="Pfam" id="PF07839">
    <property type="entry name" value="CaM_binding"/>
    <property type="match status" value="2"/>
</dbReference>
<dbReference type="PROSITE" id="PS51257">
    <property type="entry name" value="PROKAR_LIPOPROTEIN"/>
    <property type="match status" value="1"/>
</dbReference>